<dbReference type="RefSeq" id="WP_166645028.1">
    <property type="nucleotide sequence ID" value="NZ_SNYW01000007.1"/>
</dbReference>
<sequence>MTQSITRRAASLVILGAALLMGACASHATAETSSPQEFLAELYGHYEGKGAGAGLDYSKSDVLQRYFTPAMVAAIEADFDQAAAADEPPALNGDPFVGSQEWNVTRVDIAITKSTTPDATQAIVSIENMGSTSEVKLDLAQVEGTWKIADIDWGYDRLSAILVP</sequence>
<dbReference type="PROSITE" id="PS51257">
    <property type="entry name" value="PROKAR_LIPOPROTEIN"/>
    <property type="match status" value="1"/>
</dbReference>
<feature type="domain" description="DUF3828" evidence="2">
    <location>
        <begin position="39"/>
        <end position="152"/>
    </location>
</feature>
<dbReference type="Pfam" id="PF12883">
    <property type="entry name" value="DUF3828"/>
    <property type="match status" value="1"/>
</dbReference>
<organism evidence="3 4">
    <name type="scientific">Dongia mobilis</name>
    <dbReference type="NCBI Taxonomy" id="578943"/>
    <lineage>
        <taxon>Bacteria</taxon>
        <taxon>Pseudomonadati</taxon>
        <taxon>Pseudomonadota</taxon>
        <taxon>Alphaproteobacteria</taxon>
        <taxon>Rhodospirillales</taxon>
        <taxon>Dongiaceae</taxon>
        <taxon>Dongia</taxon>
    </lineage>
</organism>
<dbReference type="Proteomes" id="UP000295783">
    <property type="component" value="Unassembled WGS sequence"/>
</dbReference>
<keyword evidence="4" id="KW-1185">Reference proteome</keyword>
<comment type="caution">
    <text evidence="3">The sequence shown here is derived from an EMBL/GenBank/DDBJ whole genome shotgun (WGS) entry which is preliminary data.</text>
</comment>
<feature type="signal peptide" evidence="1">
    <location>
        <begin position="1"/>
        <end position="30"/>
    </location>
</feature>
<feature type="chain" id="PRO_5020602029" evidence="1">
    <location>
        <begin position="31"/>
        <end position="164"/>
    </location>
</feature>
<evidence type="ECO:0000313" key="4">
    <source>
        <dbReference type="Proteomes" id="UP000295783"/>
    </source>
</evidence>
<proteinExistence type="predicted"/>
<dbReference type="EMBL" id="SNYW01000007">
    <property type="protein sequence ID" value="TDQ83066.1"/>
    <property type="molecule type" value="Genomic_DNA"/>
</dbReference>
<dbReference type="Gene3D" id="3.10.450.50">
    <property type="match status" value="1"/>
</dbReference>
<protein>
    <submittedName>
        <fullName evidence="3">Uncharacterized protein DUF3828</fullName>
    </submittedName>
</protein>
<evidence type="ECO:0000256" key="1">
    <source>
        <dbReference type="SAM" id="SignalP"/>
    </source>
</evidence>
<reference evidence="3 4" key="1">
    <citation type="submission" date="2019-03" db="EMBL/GenBank/DDBJ databases">
        <title>Genomic Encyclopedia of Type Strains, Phase III (KMG-III): the genomes of soil and plant-associated and newly described type strains.</title>
        <authorList>
            <person name="Whitman W."/>
        </authorList>
    </citation>
    <scope>NUCLEOTIDE SEQUENCE [LARGE SCALE GENOMIC DNA]</scope>
    <source>
        <strain evidence="3 4">CGMCC 1.7660</strain>
    </source>
</reference>
<dbReference type="InterPro" id="IPR024289">
    <property type="entry name" value="DUF3828"/>
</dbReference>
<dbReference type="AlphaFoldDB" id="A0A4R6WUV0"/>
<evidence type="ECO:0000259" key="2">
    <source>
        <dbReference type="Pfam" id="PF12883"/>
    </source>
</evidence>
<keyword evidence="1" id="KW-0732">Signal</keyword>
<evidence type="ECO:0000313" key="3">
    <source>
        <dbReference type="EMBL" id="TDQ83066.1"/>
    </source>
</evidence>
<name>A0A4R6WUV0_9PROT</name>
<gene>
    <name evidence="3" type="ORF">A8950_1348</name>
</gene>
<accession>A0A4R6WUV0</accession>